<dbReference type="Gene3D" id="3.40.190.10">
    <property type="entry name" value="Periplasmic binding protein-like II"/>
    <property type="match status" value="2"/>
</dbReference>
<protein>
    <submittedName>
        <fullName evidence="3">ABC transporter substrate-binding protein</fullName>
    </submittedName>
</protein>
<proteinExistence type="predicted"/>
<sequence>MFYRTLPISLVLSLLSALPHALAKDEAVALTFATDWKAQAEHGGFYQALAKDYYKNLGLNIKIRSGGPQTDNPRLMAAGALDIAIASNNFQPINLITAGAGVTVVMASFQKDPQVLMAHPETKAETFADFKGLPIFLSDSAIATFWPWLKAKFYYRDTQIRKYTYSLAPWLVNKQTIQEGYLSSEPFSAQKAGVNPKVLLFADAGYPGYSGMVMVRNVYLEKHPDVIKAFVAASIKGWQDFIWGDASAGSALILKDNPEMTQELINYAIDAMKKNTMLGNKHSVGSMTHERWLSFVEEMASLGLIESNFKATSAYSLEYLPAKD</sequence>
<evidence type="ECO:0000259" key="2">
    <source>
        <dbReference type="Pfam" id="PF09084"/>
    </source>
</evidence>
<dbReference type="Proteomes" id="UP001595444">
    <property type="component" value="Unassembled WGS sequence"/>
</dbReference>
<dbReference type="SUPFAM" id="SSF53850">
    <property type="entry name" value="Periplasmic binding protein-like II"/>
    <property type="match status" value="1"/>
</dbReference>
<dbReference type="Pfam" id="PF09084">
    <property type="entry name" value="NMT1"/>
    <property type="match status" value="1"/>
</dbReference>
<gene>
    <name evidence="3" type="ORF">ACFOKA_03665</name>
</gene>
<keyword evidence="4" id="KW-1185">Reference proteome</keyword>
<name>A0ABV7D251_9PROT</name>
<evidence type="ECO:0000256" key="1">
    <source>
        <dbReference type="SAM" id="SignalP"/>
    </source>
</evidence>
<evidence type="ECO:0000313" key="3">
    <source>
        <dbReference type="EMBL" id="MFC3050999.1"/>
    </source>
</evidence>
<dbReference type="EMBL" id="JBHRSL010000002">
    <property type="protein sequence ID" value="MFC3050999.1"/>
    <property type="molecule type" value="Genomic_DNA"/>
</dbReference>
<organism evidence="3 4">
    <name type="scientific">Kordiimonas pumila</name>
    <dbReference type="NCBI Taxonomy" id="2161677"/>
    <lineage>
        <taxon>Bacteria</taxon>
        <taxon>Pseudomonadati</taxon>
        <taxon>Pseudomonadota</taxon>
        <taxon>Alphaproteobacteria</taxon>
        <taxon>Kordiimonadales</taxon>
        <taxon>Kordiimonadaceae</taxon>
        <taxon>Kordiimonas</taxon>
    </lineage>
</organism>
<keyword evidence="1" id="KW-0732">Signal</keyword>
<dbReference type="InterPro" id="IPR027939">
    <property type="entry name" value="NMT1/THI5"/>
</dbReference>
<dbReference type="PANTHER" id="PTHR31528:SF3">
    <property type="entry name" value="THIAMINE BIOSYNTHESIS PROTEIN HI_0357-RELATED"/>
    <property type="match status" value="1"/>
</dbReference>
<dbReference type="RefSeq" id="WP_194212212.1">
    <property type="nucleotide sequence ID" value="NZ_CP061205.1"/>
</dbReference>
<feature type="signal peptide" evidence="1">
    <location>
        <begin position="1"/>
        <end position="23"/>
    </location>
</feature>
<accession>A0ABV7D251</accession>
<feature type="domain" description="SsuA/THI5-like" evidence="2">
    <location>
        <begin position="40"/>
        <end position="241"/>
    </location>
</feature>
<dbReference type="InterPro" id="IPR015168">
    <property type="entry name" value="SsuA/THI5"/>
</dbReference>
<evidence type="ECO:0000313" key="4">
    <source>
        <dbReference type="Proteomes" id="UP001595444"/>
    </source>
</evidence>
<dbReference type="PANTHER" id="PTHR31528">
    <property type="entry name" value="4-AMINO-5-HYDROXYMETHYL-2-METHYLPYRIMIDINE PHOSPHATE SYNTHASE THI11-RELATED"/>
    <property type="match status" value="1"/>
</dbReference>
<feature type="chain" id="PRO_5045101436" evidence="1">
    <location>
        <begin position="24"/>
        <end position="324"/>
    </location>
</feature>
<reference evidence="4" key="1">
    <citation type="journal article" date="2019" name="Int. J. Syst. Evol. Microbiol.">
        <title>The Global Catalogue of Microorganisms (GCM) 10K type strain sequencing project: providing services to taxonomists for standard genome sequencing and annotation.</title>
        <authorList>
            <consortium name="The Broad Institute Genomics Platform"/>
            <consortium name="The Broad Institute Genome Sequencing Center for Infectious Disease"/>
            <person name="Wu L."/>
            <person name="Ma J."/>
        </authorList>
    </citation>
    <scope>NUCLEOTIDE SEQUENCE [LARGE SCALE GENOMIC DNA]</scope>
    <source>
        <strain evidence="4">KCTC 62164</strain>
    </source>
</reference>
<comment type="caution">
    <text evidence="3">The sequence shown here is derived from an EMBL/GenBank/DDBJ whole genome shotgun (WGS) entry which is preliminary data.</text>
</comment>